<feature type="region of interest" description="Disordered" evidence="1">
    <location>
        <begin position="38"/>
        <end position="79"/>
    </location>
</feature>
<feature type="compositionally biased region" description="Polar residues" evidence="1">
    <location>
        <begin position="111"/>
        <end position="125"/>
    </location>
</feature>
<organism evidence="2 3">
    <name type="scientific">Pristionchus fissidentatus</name>
    <dbReference type="NCBI Taxonomy" id="1538716"/>
    <lineage>
        <taxon>Eukaryota</taxon>
        <taxon>Metazoa</taxon>
        <taxon>Ecdysozoa</taxon>
        <taxon>Nematoda</taxon>
        <taxon>Chromadorea</taxon>
        <taxon>Rhabditida</taxon>
        <taxon>Rhabditina</taxon>
        <taxon>Diplogasteromorpha</taxon>
        <taxon>Diplogasteroidea</taxon>
        <taxon>Neodiplogasteridae</taxon>
        <taxon>Pristionchus</taxon>
    </lineage>
</organism>
<evidence type="ECO:0000313" key="2">
    <source>
        <dbReference type="EMBL" id="GMT32042.1"/>
    </source>
</evidence>
<dbReference type="AlphaFoldDB" id="A0AAV5WLX9"/>
<dbReference type="EMBL" id="BTSY01000006">
    <property type="protein sequence ID" value="GMT32042.1"/>
    <property type="molecule type" value="Genomic_DNA"/>
</dbReference>
<feature type="compositionally biased region" description="Basic and acidic residues" evidence="1">
    <location>
        <begin position="43"/>
        <end position="63"/>
    </location>
</feature>
<evidence type="ECO:0000256" key="1">
    <source>
        <dbReference type="SAM" id="MobiDB-lite"/>
    </source>
</evidence>
<sequence>EVTNFCTFDGADEFNSKLPNGVKKEKCQWNSSISDQVPNLKRLKSEDRLNSGNDIKMKEESKYRFKPSSQEAVEYSPSDEYDMKGAKDLVDLVAKGDCDLFESENEETDMNKFSTSVKQSNLHGS</sequence>
<name>A0AAV5WLX9_9BILA</name>
<keyword evidence="3" id="KW-1185">Reference proteome</keyword>
<feature type="non-terminal residue" evidence="2">
    <location>
        <position position="125"/>
    </location>
</feature>
<gene>
    <name evidence="2" type="ORF">PFISCL1PPCAC_23339</name>
</gene>
<proteinExistence type="predicted"/>
<feature type="region of interest" description="Disordered" evidence="1">
    <location>
        <begin position="104"/>
        <end position="125"/>
    </location>
</feature>
<feature type="non-terminal residue" evidence="2">
    <location>
        <position position="1"/>
    </location>
</feature>
<reference evidence="2" key="1">
    <citation type="submission" date="2023-10" db="EMBL/GenBank/DDBJ databases">
        <title>Genome assembly of Pristionchus species.</title>
        <authorList>
            <person name="Yoshida K."/>
            <person name="Sommer R.J."/>
        </authorList>
    </citation>
    <scope>NUCLEOTIDE SEQUENCE</scope>
    <source>
        <strain evidence="2">RS5133</strain>
    </source>
</reference>
<evidence type="ECO:0000313" key="3">
    <source>
        <dbReference type="Proteomes" id="UP001432322"/>
    </source>
</evidence>
<protein>
    <submittedName>
        <fullName evidence="2">Uncharacterized protein</fullName>
    </submittedName>
</protein>
<accession>A0AAV5WLX9</accession>
<dbReference type="Proteomes" id="UP001432322">
    <property type="component" value="Unassembled WGS sequence"/>
</dbReference>
<comment type="caution">
    <text evidence="2">The sequence shown here is derived from an EMBL/GenBank/DDBJ whole genome shotgun (WGS) entry which is preliminary data.</text>
</comment>